<keyword evidence="8" id="KW-1185">Reference proteome</keyword>
<evidence type="ECO:0000313" key="7">
    <source>
        <dbReference type="EMBL" id="KAJ1687577.1"/>
    </source>
</evidence>
<keyword evidence="4" id="KW-0539">Nucleus</keyword>
<proteinExistence type="predicted"/>
<dbReference type="AlphaFoldDB" id="A0A9Q0C5G1"/>
<name>A0A9Q0C5G1_9POAL</name>
<dbReference type="NCBIfam" id="TIGR01557">
    <property type="entry name" value="myb_SHAQKYF"/>
    <property type="match status" value="1"/>
</dbReference>
<evidence type="ECO:0000259" key="6">
    <source>
        <dbReference type="PROSITE" id="PS51294"/>
    </source>
</evidence>
<dbReference type="InterPro" id="IPR046955">
    <property type="entry name" value="PHR1-like"/>
</dbReference>
<dbReference type="PROSITE" id="PS51294">
    <property type="entry name" value="HTH_MYB"/>
    <property type="match status" value="1"/>
</dbReference>
<feature type="region of interest" description="Disordered" evidence="5">
    <location>
        <begin position="52"/>
        <end position="78"/>
    </location>
</feature>
<evidence type="ECO:0000256" key="3">
    <source>
        <dbReference type="ARBA" id="ARBA00023163"/>
    </source>
</evidence>
<dbReference type="GO" id="GO:0003700">
    <property type="term" value="F:DNA-binding transcription factor activity"/>
    <property type="evidence" value="ECO:0007669"/>
    <property type="project" value="InterPro"/>
</dbReference>
<evidence type="ECO:0000256" key="2">
    <source>
        <dbReference type="ARBA" id="ARBA00023125"/>
    </source>
</evidence>
<evidence type="ECO:0000256" key="4">
    <source>
        <dbReference type="ARBA" id="ARBA00023242"/>
    </source>
</evidence>
<organism evidence="7 8">
    <name type="scientific">Rhynchospora breviuscula</name>
    <dbReference type="NCBI Taxonomy" id="2022672"/>
    <lineage>
        <taxon>Eukaryota</taxon>
        <taxon>Viridiplantae</taxon>
        <taxon>Streptophyta</taxon>
        <taxon>Embryophyta</taxon>
        <taxon>Tracheophyta</taxon>
        <taxon>Spermatophyta</taxon>
        <taxon>Magnoliopsida</taxon>
        <taxon>Liliopsida</taxon>
        <taxon>Poales</taxon>
        <taxon>Cyperaceae</taxon>
        <taxon>Cyperoideae</taxon>
        <taxon>Rhynchosporeae</taxon>
        <taxon>Rhynchospora</taxon>
    </lineage>
</organism>
<evidence type="ECO:0000313" key="8">
    <source>
        <dbReference type="Proteomes" id="UP001151287"/>
    </source>
</evidence>
<keyword evidence="2" id="KW-0238">DNA-binding</keyword>
<dbReference type="Pfam" id="PF00249">
    <property type="entry name" value="Myb_DNA-binding"/>
    <property type="match status" value="1"/>
</dbReference>
<keyword evidence="3" id="KW-0804">Transcription</keyword>
<dbReference type="SUPFAM" id="SSF46689">
    <property type="entry name" value="Homeodomain-like"/>
    <property type="match status" value="1"/>
</dbReference>
<dbReference type="Proteomes" id="UP001151287">
    <property type="component" value="Unassembled WGS sequence"/>
</dbReference>
<dbReference type="OrthoDB" id="551907at2759"/>
<feature type="domain" description="HTH myb-type" evidence="6">
    <location>
        <begin position="84"/>
        <end position="144"/>
    </location>
</feature>
<dbReference type="PANTHER" id="PTHR31314:SF174">
    <property type="entry name" value="OS02G0241200 PROTEIN"/>
    <property type="match status" value="1"/>
</dbReference>
<evidence type="ECO:0000256" key="1">
    <source>
        <dbReference type="ARBA" id="ARBA00023015"/>
    </source>
</evidence>
<dbReference type="GO" id="GO:0003677">
    <property type="term" value="F:DNA binding"/>
    <property type="evidence" value="ECO:0007669"/>
    <property type="project" value="UniProtKB-KW"/>
</dbReference>
<reference evidence="7" key="1">
    <citation type="journal article" date="2022" name="Cell">
        <title>Repeat-based holocentromeres influence genome architecture and karyotype evolution.</title>
        <authorList>
            <person name="Hofstatter P.G."/>
            <person name="Thangavel G."/>
            <person name="Lux T."/>
            <person name="Neumann P."/>
            <person name="Vondrak T."/>
            <person name="Novak P."/>
            <person name="Zhang M."/>
            <person name="Costa L."/>
            <person name="Castellani M."/>
            <person name="Scott A."/>
            <person name="Toegelov H."/>
            <person name="Fuchs J."/>
            <person name="Mata-Sucre Y."/>
            <person name="Dias Y."/>
            <person name="Vanzela A.L.L."/>
            <person name="Huettel B."/>
            <person name="Almeida C.C.S."/>
            <person name="Simkova H."/>
            <person name="Souza G."/>
            <person name="Pedrosa-Harand A."/>
            <person name="Macas J."/>
            <person name="Mayer K.F.X."/>
            <person name="Houben A."/>
            <person name="Marques A."/>
        </authorList>
    </citation>
    <scope>NUCLEOTIDE SEQUENCE</scope>
    <source>
        <strain evidence="7">RhyBre1mFocal</strain>
    </source>
</reference>
<dbReference type="EMBL" id="JAMQYH010000005">
    <property type="protein sequence ID" value="KAJ1687577.1"/>
    <property type="molecule type" value="Genomic_DNA"/>
</dbReference>
<keyword evidence="1" id="KW-0805">Transcription regulation</keyword>
<feature type="region of interest" description="Disordered" evidence="5">
    <location>
        <begin position="1"/>
        <end position="29"/>
    </location>
</feature>
<dbReference type="InterPro" id="IPR017930">
    <property type="entry name" value="Myb_dom"/>
</dbReference>
<comment type="caution">
    <text evidence="7">The sequence shown here is derived from an EMBL/GenBank/DDBJ whole genome shotgun (WGS) entry which is preliminary data.</text>
</comment>
<dbReference type="InterPro" id="IPR001005">
    <property type="entry name" value="SANT/Myb"/>
</dbReference>
<evidence type="ECO:0000256" key="5">
    <source>
        <dbReference type="SAM" id="MobiDB-lite"/>
    </source>
</evidence>
<dbReference type="InterPro" id="IPR006447">
    <property type="entry name" value="Myb_dom_plants"/>
</dbReference>
<gene>
    <name evidence="7" type="ORF">LUZ63_018967</name>
</gene>
<accession>A0A9Q0C5G1</accession>
<dbReference type="Gene3D" id="1.10.10.60">
    <property type="entry name" value="Homeodomain-like"/>
    <property type="match status" value="1"/>
</dbReference>
<dbReference type="PANTHER" id="PTHR31314">
    <property type="entry name" value="MYB FAMILY TRANSCRIPTION FACTOR PHL7-LIKE"/>
    <property type="match status" value="1"/>
</dbReference>
<protein>
    <recommendedName>
        <fullName evidence="6">HTH myb-type domain-containing protein</fullName>
    </recommendedName>
</protein>
<sequence length="403" mass="45567">MMADASIREASMEGEIEKEKEKDKEKKEEVIEIHEDCELDLNESMISLARSCSAESDNRESSCTDDDDGQKKSERVPTVRQYIRSKMPRLRWTPDLHLTFLNAVERLGGQERATPKLVLQEMNVRGLSIAHVKSHLQMYRNKKLDDSGQEKLPLSSVIYPMEWQLRRTGSPHHEMFQQRSSYGFQNMRLFPSRSPYGTYQIHGSFSNPLLGKPSDFGNLSFSNPGKIFTSKEGETRRPHHAMRNVMSARNGVFLVETIEERKRKADCLSNASFAWPSSSSQYKCNTNSGSNSSSDPVVINESLEFEPRQVELQNDKRMKKTMEQINGLDLQLGLNPSAFKNCRKTEREDSSLELSLSLPSLNVKEVNNSDSSESSTIVNVSNSSKAALGLSTLDLTMSIRALE</sequence>
<dbReference type="InterPro" id="IPR009057">
    <property type="entry name" value="Homeodomain-like_sf"/>
</dbReference>